<dbReference type="GO" id="GO:0030060">
    <property type="term" value="F:L-malate dehydrogenase (NAD+) activity"/>
    <property type="evidence" value="ECO:0007669"/>
    <property type="project" value="UniProtKB-UniRule"/>
</dbReference>
<evidence type="ECO:0000256" key="6">
    <source>
        <dbReference type="ARBA" id="ARBA00023027"/>
    </source>
</evidence>
<feature type="binding site" evidence="7 9">
    <location>
        <position position="92"/>
    </location>
    <ligand>
        <name>substrate</name>
    </ligand>
</feature>
<dbReference type="PANTHER" id="PTHR23382">
    <property type="entry name" value="MALATE DEHYDROGENASE"/>
    <property type="match status" value="1"/>
</dbReference>
<evidence type="ECO:0000256" key="1">
    <source>
        <dbReference type="ARBA" id="ARBA00003966"/>
    </source>
</evidence>
<evidence type="ECO:0000256" key="8">
    <source>
        <dbReference type="PIRSR" id="PIRSR000102-1"/>
    </source>
</evidence>
<dbReference type="Proteomes" id="UP000198654">
    <property type="component" value="Unassembled WGS sequence"/>
</dbReference>
<dbReference type="InterPro" id="IPR010945">
    <property type="entry name" value="Malate_DH_type2"/>
</dbReference>
<dbReference type="NCBIfam" id="NF003916">
    <property type="entry name" value="PRK05442.1"/>
    <property type="match status" value="1"/>
</dbReference>
<dbReference type="InterPro" id="IPR036291">
    <property type="entry name" value="NAD(P)-bd_dom_sf"/>
</dbReference>
<feature type="binding site" evidence="7 9">
    <location>
        <position position="98"/>
    </location>
    <ligand>
        <name>substrate</name>
    </ligand>
</feature>
<evidence type="ECO:0000256" key="3">
    <source>
        <dbReference type="ARBA" id="ARBA00012995"/>
    </source>
</evidence>
<dbReference type="SUPFAM" id="SSF51735">
    <property type="entry name" value="NAD(P)-binding Rossmann-fold domains"/>
    <property type="match status" value="1"/>
</dbReference>
<feature type="binding site" evidence="7">
    <location>
        <begin position="11"/>
        <end position="17"/>
    </location>
    <ligand>
        <name>NAD(+)</name>
        <dbReference type="ChEBI" id="CHEBI:57540"/>
    </ligand>
</feature>
<keyword evidence="5 7" id="KW-0560">Oxidoreductase</keyword>
<evidence type="ECO:0000256" key="10">
    <source>
        <dbReference type="PIRSR" id="PIRSR000102-3"/>
    </source>
</evidence>
<feature type="binding site" evidence="7 9">
    <location>
        <position position="162"/>
    </location>
    <ligand>
        <name>substrate</name>
    </ligand>
</feature>
<proteinExistence type="inferred from homology"/>
<dbReference type="GO" id="GO:0006108">
    <property type="term" value="P:malate metabolic process"/>
    <property type="evidence" value="ECO:0007669"/>
    <property type="project" value="InterPro"/>
</dbReference>
<evidence type="ECO:0000256" key="5">
    <source>
        <dbReference type="ARBA" id="ARBA00023002"/>
    </source>
</evidence>
<evidence type="ECO:0000256" key="9">
    <source>
        <dbReference type="PIRSR" id="PIRSR000102-2"/>
    </source>
</evidence>
<dbReference type="GO" id="GO:0006099">
    <property type="term" value="P:tricarboxylic acid cycle"/>
    <property type="evidence" value="ECO:0007669"/>
    <property type="project" value="UniProtKB-UniRule"/>
</dbReference>
<protein>
    <recommendedName>
        <fullName evidence="3 7">Malate dehydrogenase</fullName>
        <ecNumber evidence="3 7">1.1.1.37</ecNumber>
    </recommendedName>
</protein>
<comment type="function">
    <text evidence="1 7">Catalyzes the reversible oxidation of malate to oxaloacetate.</text>
</comment>
<feature type="binding site" evidence="7 9">
    <location>
        <position position="131"/>
    </location>
    <ligand>
        <name>substrate</name>
    </ligand>
</feature>
<dbReference type="NCBIfam" id="TIGR01759">
    <property type="entry name" value="MalateDH-SF1"/>
    <property type="match status" value="1"/>
</dbReference>
<dbReference type="OrthoDB" id="9802969at2"/>
<dbReference type="PIRSF" id="PIRSF000102">
    <property type="entry name" value="Lac_mal_DH"/>
    <property type="match status" value="1"/>
</dbReference>
<evidence type="ECO:0000313" key="14">
    <source>
        <dbReference type="Proteomes" id="UP000198654"/>
    </source>
</evidence>
<comment type="catalytic activity">
    <reaction evidence="7">
        <text>(S)-malate + NAD(+) = oxaloacetate + NADH + H(+)</text>
        <dbReference type="Rhea" id="RHEA:21432"/>
        <dbReference type="ChEBI" id="CHEBI:15378"/>
        <dbReference type="ChEBI" id="CHEBI:15589"/>
        <dbReference type="ChEBI" id="CHEBI:16452"/>
        <dbReference type="ChEBI" id="CHEBI:57540"/>
        <dbReference type="ChEBI" id="CHEBI:57945"/>
        <dbReference type="EC" id="1.1.1.37"/>
    </reaction>
</comment>
<evidence type="ECO:0000256" key="7">
    <source>
        <dbReference type="HAMAP-Rule" id="MF_01517"/>
    </source>
</evidence>
<keyword evidence="14" id="KW-1185">Reference proteome</keyword>
<comment type="similarity">
    <text evidence="2 7">Belongs to the LDH/MDH superfamily. MDH type 2 family.</text>
</comment>
<feature type="binding site" evidence="7 10">
    <location>
        <position position="105"/>
    </location>
    <ligand>
        <name>NAD(+)</name>
        <dbReference type="ChEBI" id="CHEBI:57540"/>
    </ligand>
</feature>
<organism evidence="13 14">
    <name type="scientific">Modicisalibacter muralis</name>
    <dbReference type="NCBI Taxonomy" id="119000"/>
    <lineage>
        <taxon>Bacteria</taxon>
        <taxon>Pseudomonadati</taxon>
        <taxon>Pseudomonadota</taxon>
        <taxon>Gammaproteobacteria</taxon>
        <taxon>Oceanospirillales</taxon>
        <taxon>Halomonadaceae</taxon>
        <taxon>Modicisalibacter</taxon>
    </lineage>
</organism>
<feature type="binding site" evidence="7 10">
    <location>
        <begin position="129"/>
        <end position="131"/>
    </location>
    <ligand>
        <name>NAD(+)</name>
        <dbReference type="ChEBI" id="CHEBI:57540"/>
    </ligand>
</feature>
<dbReference type="Pfam" id="PF00056">
    <property type="entry name" value="Ldh_1_N"/>
    <property type="match status" value="1"/>
</dbReference>
<dbReference type="STRING" id="119000.SAMN05661010_03006"/>
<evidence type="ECO:0000259" key="11">
    <source>
        <dbReference type="Pfam" id="PF00056"/>
    </source>
</evidence>
<dbReference type="Gene3D" id="3.40.50.720">
    <property type="entry name" value="NAD(P)-binding Rossmann-like Domain"/>
    <property type="match status" value="1"/>
</dbReference>
<dbReference type="AlphaFoldDB" id="A0A1G9PDJ5"/>
<evidence type="ECO:0000256" key="2">
    <source>
        <dbReference type="ARBA" id="ARBA00009613"/>
    </source>
</evidence>
<gene>
    <name evidence="7" type="primary">mdh</name>
    <name evidence="13" type="ORF">SAMN05661010_03006</name>
</gene>
<feature type="domain" description="Lactate/malate dehydrogenase C-terminal" evidence="12">
    <location>
        <begin position="157"/>
        <end position="323"/>
    </location>
</feature>
<dbReference type="InterPro" id="IPR001236">
    <property type="entry name" value="Lactate/malate_DH_N"/>
</dbReference>
<dbReference type="FunFam" id="3.40.50.720:FF:000010">
    <property type="entry name" value="Malate dehydrogenase"/>
    <property type="match status" value="1"/>
</dbReference>
<dbReference type="Gene3D" id="3.90.110.10">
    <property type="entry name" value="Lactate dehydrogenase/glycoside hydrolase, family 4, C-terminal"/>
    <property type="match status" value="1"/>
</dbReference>
<feature type="binding site" evidence="7">
    <location>
        <position position="112"/>
    </location>
    <ligand>
        <name>NAD(+)</name>
        <dbReference type="ChEBI" id="CHEBI:57540"/>
    </ligand>
</feature>
<evidence type="ECO:0000259" key="12">
    <source>
        <dbReference type="Pfam" id="PF02866"/>
    </source>
</evidence>
<keyword evidence="4 7" id="KW-0816">Tricarboxylic acid cycle</keyword>
<dbReference type="InterPro" id="IPR022383">
    <property type="entry name" value="Lactate/malate_DH_C"/>
</dbReference>
<name>A0A1G9PDJ5_9GAMM</name>
<dbReference type="Pfam" id="PF02866">
    <property type="entry name" value="Ldh_1_C"/>
    <property type="match status" value="1"/>
</dbReference>
<dbReference type="HAMAP" id="MF_01517">
    <property type="entry name" value="Malate_dehydrog_2"/>
    <property type="match status" value="1"/>
</dbReference>
<dbReference type="RefSeq" id="WP_089730013.1">
    <property type="nucleotide sequence ID" value="NZ_FNGI01000009.1"/>
</dbReference>
<accession>A0A1G9PDJ5</accession>
<reference evidence="13 14" key="1">
    <citation type="submission" date="2016-10" db="EMBL/GenBank/DDBJ databases">
        <authorList>
            <person name="de Groot N.N."/>
        </authorList>
    </citation>
    <scope>NUCLEOTIDE SEQUENCE [LARGE SCALE GENOMIC DNA]</scope>
    <source>
        <strain evidence="13 14">DSM 14789</strain>
    </source>
</reference>
<dbReference type="FunFam" id="3.90.110.10:FF:000002">
    <property type="entry name" value="Malate dehydrogenase"/>
    <property type="match status" value="1"/>
</dbReference>
<dbReference type="InterPro" id="IPR015955">
    <property type="entry name" value="Lactate_DH/Glyco_Ohase_4_C"/>
</dbReference>
<sequence length="367" mass="39722">MKRPVRIAITGAAGSISNSLIFRIAAGDMLGPDQPVILQLIERPEAMEALRGVAMELEDCAFPLVHAVRLHDNAEDGFSKVHFALLVGAKPRGKGMERKDLLEANAEIFSVQGRALNDHANPDVKVLVVGNPANTNALIASRNAPGLSPSQFTAMSRLDHNRAKGSLANHIGANPADVTRVAVWGNHSATQYPDIRNAEAFGEPVMPNLDAKWISETFIPRVQQRGAEIIAARGQSSAASAANGAIDHMRDWVKGTPDGDFVSMCIPSDGSYGVAKGIVYSFPVRCRFGRYQIVQNLPIDDDAKQRMKATEQELLEEKAAVEHLLPAATEEAQNAISTRLRSGALRYAEEDALDDSEACVLRTDRLM</sequence>
<dbReference type="SUPFAM" id="SSF56327">
    <property type="entry name" value="LDH C-terminal domain-like"/>
    <property type="match status" value="1"/>
</dbReference>
<dbReference type="EMBL" id="FNGI01000009">
    <property type="protein sequence ID" value="SDL96561.1"/>
    <property type="molecule type" value="Genomic_DNA"/>
</dbReference>
<feature type="domain" description="Lactate/malate dehydrogenase N-terminal" evidence="11">
    <location>
        <begin position="5"/>
        <end position="145"/>
    </location>
</feature>
<dbReference type="EC" id="1.1.1.37" evidence="3 7"/>
<feature type="active site" description="Proton acceptor" evidence="7 8">
    <location>
        <position position="187"/>
    </location>
</feature>
<evidence type="ECO:0000313" key="13">
    <source>
        <dbReference type="EMBL" id="SDL96561.1"/>
    </source>
</evidence>
<dbReference type="CDD" id="cd01338">
    <property type="entry name" value="MDH_chloroplast-like"/>
    <property type="match status" value="1"/>
</dbReference>
<evidence type="ECO:0000256" key="4">
    <source>
        <dbReference type="ARBA" id="ARBA00022532"/>
    </source>
</evidence>
<dbReference type="InterPro" id="IPR001557">
    <property type="entry name" value="L-lactate/malate_DH"/>
</dbReference>
<keyword evidence="6 7" id="KW-0520">NAD</keyword>